<evidence type="ECO:0008006" key="3">
    <source>
        <dbReference type="Google" id="ProtNLM"/>
    </source>
</evidence>
<comment type="caution">
    <text evidence="1">The sequence shown here is derived from an EMBL/GenBank/DDBJ whole genome shotgun (WGS) entry which is preliminary data.</text>
</comment>
<reference evidence="1 2" key="1">
    <citation type="submission" date="2017-10" db="EMBL/GenBank/DDBJ databases">
        <title>Genomics of the genus Arcobacter.</title>
        <authorList>
            <person name="Perez-Cataluna A."/>
            <person name="Figueras M.J."/>
        </authorList>
    </citation>
    <scope>NUCLEOTIDE SEQUENCE [LARGE SCALE GENOMIC DNA]</scope>
    <source>
        <strain evidence="1 2">DSM 24636</strain>
    </source>
</reference>
<sequence>MMDKDRELLLTILSEVREIKEDNKFLKSLVPEELSLSELSNMTGKTANTLRKYIIANFEPEEDYEKKSGKIYVKQDVVLRIRRHYAR</sequence>
<keyword evidence="2" id="KW-1185">Reference proteome</keyword>
<evidence type="ECO:0000313" key="1">
    <source>
        <dbReference type="EMBL" id="RXJ63644.1"/>
    </source>
</evidence>
<name>A0A4Q0Y334_9BACT</name>
<dbReference type="RefSeq" id="WP_129081689.1">
    <property type="nucleotide sequence ID" value="NZ_CP041070.1"/>
</dbReference>
<dbReference type="Proteomes" id="UP000290191">
    <property type="component" value="Unassembled WGS sequence"/>
</dbReference>
<evidence type="ECO:0000313" key="2">
    <source>
        <dbReference type="Proteomes" id="UP000290191"/>
    </source>
</evidence>
<dbReference type="EMBL" id="PDKO01000003">
    <property type="protein sequence ID" value="RXJ63644.1"/>
    <property type="molecule type" value="Genomic_DNA"/>
</dbReference>
<protein>
    <recommendedName>
        <fullName evidence="3">DNA-binding protein</fullName>
    </recommendedName>
</protein>
<gene>
    <name evidence="1" type="ORF">CRV06_05470</name>
</gene>
<organism evidence="1 2">
    <name type="scientific">Halarcobacter anaerophilus</name>
    <dbReference type="NCBI Taxonomy" id="877500"/>
    <lineage>
        <taxon>Bacteria</taxon>
        <taxon>Pseudomonadati</taxon>
        <taxon>Campylobacterota</taxon>
        <taxon>Epsilonproteobacteria</taxon>
        <taxon>Campylobacterales</taxon>
        <taxon>Arcobacteraceae</taxon>
        <taxon>Halarcobacter</taxon>
    </lineage>
</organism>
<dbReference type="AlphaFoldDB" id="A0A4Q0Y334"/>
<proteinExistence type="predicted"/>
<accession>A0A4Q0Y334</accession>